<sequence>MWDAKIGSKDQGDTDNIVDVAMRKMKFKTKPKEEKLSADTEKLINDKRKMERDPGEFEDIERQLKKAIRKNLRLYNTKMMRMP</sequence>
<dbReference type="EMBL" id="JABFTP020000144">
    <property type="protein sequence ID" value="KAL3283184.1"/>
    <property type="molecule type" value="Genomic_DNA"/>
</dbReference>
<protein>
    <submittedName>
        <fullName evidence="1">Uncharacterized protein</fullName>
    </submittedName>
</protein>
<evidence type="ECO:0000313" key="2">
    <source>
        <dbReference type="Proteomes" id="UP001516400"/>
    </source>
</evidence>
<keyword evidence="2" id="KW-1185">Reference proteome</keyword>
<name>A0ABD2NWU6_9CUCU</name>
<accession>A0ABD2NWU6</accession>
<proteinExistence type="predicted"/>
<organism evidence="1 2">
    <name type="scientific">Cryptolaemus montrouzieri</name>
    <dbReference type="NCBI Taxonomy" id="559131"/>
    <lineage>
        <taxon>Eukaryota</taxon>
        <taxon>Metazoa</taxon>
        <taxon>Ecdysozoa</taxon>
        <taxon>Arthropoda</taxon>
        <taxon>Hexapoda</taxon>
        <taxon>Insecta</taxon>
        <taxon>Pterygota</taxon>
        <taxon>Neoptera</taxon>
        <taxon>Endopterygota</taxon>
        <taxon>Coleoptera</taxon>
        <taxon>Polyphaga</taxon>
        <taxon>Cucujiformia</taxon>
        <taxon>Coccinelloidea</taxon>
        <taxon>Coccinellidae</taxon>
        <taxon>Scymninae</taxon>
        <taxon>Scymnini</taxon>
        <taxon>Cryptolaemus</taxon>
    </lineage>
</organism>
<reference evidence="1 2" key="1">
    <citation type="journal article" date="2021" name="BMC Biol.">
        <title>Horizontally acquired antibacterial genes associated with adaptive radiation of ladybird beetles.</title>
        <authorList>
            <person name="Li H.S."/>
            <person name="Tang X.F."/>
            <person name="Huang Y.H."/>
            <person name="Xu Z.Y."/>
            <person name="Chen M.L."/>
            <person name="Du X.Y."/>
            <person name="Qiu B.Y."/>
            <person name="Chen P.T."/>
            <person name="Zhang W."/>
            <person name="Slipinski A."/>
            <person name="Escalona H.E."/>
            <person name="Waterhouse R.M."/>
            <person name="Zwick A."/>
            <person name="Pang H."/>
        </authorList>
    </citation>
    <scope>NUCLEOTIDE SEQUENCE [LARGE SCALE GENOMIC DNA]</scope>
    <source>
        <strain evidence="1">SYSU2018</strain>
    </source>
</reference>
<comment type="caution">
    <text evidence="1">The sequence shown here is derived from an EMBL/GenBank/DDBJ whole genome shotgun (WGS) entry which is preliminary data.</text>
</comment>
<dbReference type="AlphaFoldDB" id="A0ABD2NWU6"/>
<gene>
    <name evidence="1" type="ORF">HHI36_006336</name>
</gene>
<evidence type="ECO:0000313" key="1">
    <source>
        <dbReference type="EMBL" id="KAL3283184.1"/>
    </source>
</evidence>
<dbReference type="Proteomes" id="UP001516400">
    <property type="component" value="Unassembled WGS sequence"/>
</dbReference>